<evidence type="ECO:0000313" key="3">
    <source>
        <dbReference type="Proteomes" id="UP000250266"/>
    </source>
</evidence>
<evidence type="ECO:0000256" key="1">
    <source>
        <dbReference type="SAM" id="MobiDB-lite"/>
    </source>
</evidence>
<organism evidence="2 3">
    <name type="scientific">Lepidopterella palustris CBS 459.81</name>
    <dbReference type="NCBI Taxonomy" id="1314670"/>
    <lineage>
        <taxon>Eukaryota</taxon>
        <taxon>Fungi</taxon>
        <taxon>Dikarya</taxon>
        <taxon>Ascomycota</taxon>
        <taxon>Pezizomycotina</taxon>
        <taxon>Dothideomycetes</taxon>
        <taxon>Pleosporomycetidae</taxon>
        <taxon>Mytilinidiales</taxon>
        <taxon>Argynnaceae</taxon>
        <taxon>Lepidopterella</taxon>
    </lineage>
</organism>
<proteinExistence type="predicted"/>
<protein>
    <submittedName>
        <fullName evidence="2">Uncharacterized protein</fullName>
    </submittedName>
</protein>
<dbReference type="AlphaFoldDB" id="A0A8E2DXD2"/>
<sequence>MFRARVFETRHAKDLHVETHCDMTGGADPAGTIDNNGDLVPMEDGEAERLLAEKREAEEARMKEIGSLGARAAAGERIPEPTTTATFAPAFFPKTPAGWTPTPTQPKCPRNNHGYVQTTSTGTATDEVETEDMATTGTETSTARADVQSKCMFESVAKKSAIDEDESMTSNERGPKTDIQPEPKPVPVQAKDDVDMADEGPIVRCTPDVQATA</sequence>
<dbReference type="Proteomes" id="UP000250266">
    <property type="component" value="Unassembled WGS sequence"/>
</dbReference>
<feature type="region of interest" description="Disordered" evidence="1">
    <location>
        <begin position="102"/>
        <end position="143"/>
    </location>
</feature>
<feature type="compositionally biased region" description="Polar residues" evidence="1">
    <location>
        <begin position="133"/>
        <end position="143"/>
    </location>
</feature>
<dbReference type="EMBL" id="KV745772">
    <property type="protein sequence ID" value="OCK73452.1"/>
    <property type="molecule type" value="Genomic_DNA"/>
</dbReference>
<name>A0A8E2DXD2_9PEZI</name>
<reference evidence="2 3" key="1">
    <citation type="journal article" date="2016" name="Nat. Commun.">
        <title>Ectomycorrhizal ecology is imprinted in the genome of the dominant symbiotic fungus Cenococcum geophilum.</title>
        <authorList>
            <consortium name="DOE Joint Genome Institute"/>
            <person name="Peter M."/>
            <person name="Kohler A."/>
            <person name="Ohm R.A."/>
            <person name="Kuo A."/>
            <person name="Krutzmann J."/>
            <person name="Morin E."/>
            <person name="Arend M."/>
            <person name="Barry K.W."/>
            <person name="Binder M."/>
            <person name="Choi C."/>
            <person name="Clum A."/>
            <person name="Copeland A."/>
            <person name="Grisel N."/>
            <person name="Haridas S."/>
            <person name="Kipfer T."/>
            <person name="LaButti K."/>
            <person name="Lindquist E."/>
            <person name="Lipzen A."/>
            <person name="Maire R."/>
            <person name="Meier B."/>
            <person name="Mihaltcheva S."/>
            <person name="Molinier V."/>
            <person name="Murat C."/>
            <person name="Poggeler S."/>
            <person name="Quandt C.A."/>
            <person name="Sperisen C."/>
            <person name="Tritt A."/>
            <person name="Tisserant E."/>
            <person name="Crous P.W."/>
            <person name="Henrissat B."/>
            <person name="Nehls U."/>
            <person name="Egli S."/>
            <person name="Spatafora J.W."/>
            <person name="Grigoriev I.V."/>
            <person name="Martin F.M."/>
        </authorList>
    </citation>
    <scope>NUCLEOTIDE SEQUENCE [LARGE SCALE GENOMIC DNA]</scope>
    <source>
        <strain evidence="2 3">CBS 459.81</strain>
    </source>
</reference>
<accession>A0A8E2DXD2</accession>
<feature type="compositionally biased region" description="Polar residues" evidence="1">
    <location>
        <begin position="114"/>
        <end position="124"/>
    </location>
</feature>
<gene>
    <name evidence="2" type="ORF">K432DRAFT_398854</name>
</gene>
<keyword evidence="3" id="KW-1185">Reference proteome</keyword>
<evidence type="ECO:0000313" key="2">
    <source>
        <dbReference type="EMBL" id="OCK73452.1"/>
    </source>
</evidence>
<feature type="region of interest" description="Disordered" evidence="1">
    <location>
        <begin position="158"/>
        <end position="213"/>
    </location>
</feature>